<dbReference type="InterPro" id="IPR036188">
    <property type="entry name" value="FAD/NAD-bd_sf"/>
</dbReference>
<gene>
    <name evidence="2" type="ORF">B0I31_12518</name>
</gene>
<reference evidence="2 3" key="1">
    <citation type="submission" date="2018-03" db="EMBL/GenBank/DDBJ databases">
        <title>Genomic Encyclopedia of Type Strains, Phase III (KMG-III): the genomes of soil and plant-associated and newly described type strains.</title>
        <authorList>
            <person name="Whitman W."/>
        </authorList>
    </citation>
    <scope>NUCLEOTIDE SEQUENCE [LARGE SCALE GENOMIC DNA]</scope>
    <source>
        <strain evidence="2 3">CGMCC 4.7097</strain>
    </source>
</reference>
<dbReference type="PANTHER" id="PTHR42841">
    <property type="entry name" value="AMINE OXIDASE"/>
    <property type="match status" value="1"/>
</dbReference>
<organism evidence="2 3">
    <name type="scientific">Saccharothrix carnea</name>
    <dbReference type="NCBI Taxonomy" id="1280637"/>
    <lineage>
        <taxon>Bacteria</taxon>
        <taxon>Bacillati</taxon>
        <taxon>Actinomycetota</taxon>
        <taxon>Actinomycetes</taxon>
        <taxon>Pseudonocardiales</taxon>
        <taxon>Pseudonocardiaceae</taxon>
        <taxon>Saccharothrix</taxon>
    </lineage>
</organism>
<comment type="caution">
    <text evidence="2">The sequence shown here is derived from an EMBL/GenBank/DDBJ whole genome shotgun (WGS) entry which is preliminary data.</text>
</comment>
<accession>A0A2P8HLM9</accession>
<keyword evidence="3" id="KW-1185">Reference proteome</keyword>
<sequence>MVEPDVDVVVVGAGLAGLAAAWRLHRAGLAVTVCEAGTEVGGRVRTDLVDGFRLDRGFQVLLPSYPEVRRLFDLSALDLRPFVRGAVAVTTTGRQHLVPPWRAPSATTGTVLGRVADAVRFAANRPRDVAAVSALSARLLLGPDAAVRGRPTDDRSIRAELSRWGITDRTVEDVLKPFLAGVFLDPSLGGSARAFRLIWRCFLRGGGAVPNAGMQELPRQLARSLPSRSIRTGHAVEQVRGTAVHLADGTVISARAVVVATDGATAHRLVPEVPEPAWHGVTTWYFAAPASADDQPVLVLDGDSDLLINTAVISAVAEGYAPAGKALITASIPDRVMGADESVESRVRARLGALHDRDAGGWELVARYAIPHALPVTSPGRPMRQPVRFGEGRYVCGDHRDTASIQGALVSGRRTADIVRRDLSDGVR</sequence>
<dbReference type="RefSeq" id="WP_106620197.1">
    <property type="nucleotide sequence ID" value="NZ_PYAX01000025.1"/>
</dbReference>
<dbReference type="Gene3D" id="3.50.50.60">
    <property type="entry name" value="FAD/NAD(P)-binding domain"/>
    <property type="match status" value="1"/>
</dbReference>
<dbReference type="Proteomes" id="UP000241118">
    <property type="component" value="Unassembled WGS sequence"/>
</dbReference>
<dbReference type="PRINTS" id="PR00411">
    <property type="entry name" value="PNDRDTASEI"/>
</dbReference>
<evidence type="ECO:0000313" key="3">
    <source>
        <dbReference type="Proteomes" id="UP000241118"/>
    </source>
</evidence>
<evidence type="ECO:0000313" key="2">
    <source>
        <dbReference type="EMBL" id="PSL47111.1"/>
    </source>
</evidence>
<proteinExistence type="predicted"/>
<dbReference type="OrthoDB" id="9767561at2"/>
<feature type="domain" description="Amine oxidase" evidence="1">
    <location>
        <begin position="15"/>
        <end position="419"/>
    </location>
</feature>
<dbReference type="Pfam" id="PF01593">
    <property type="entry name" value="Amino_oxidase"/>
    <property type="match status" value="1"/>
</dbReference>
<protein>
    <submittedName>
        <fullName evidence="2">Phytoene dehydrogenase-like protein</fullName>
    </submittedName>
</protein>
<dbReference type="AlphaFoldDB" id="A0A2P8HLM9"/>
<dbReference type="EMBL" id="PYAX01000025">
    <property type="protein sequence ID" value="PSL47111.1"/>
    <property type="molecule type" value="Genomic_DNA"/>
</dbReference>
<name>A0A2P8HLM9_SACCR</name>
<dbReference type="InterPro" id="IPR002937">
    <property type="entry name" value="Amino_oxidase"/>
</dbReference>
<evidence type="ECO:0000259" key="1">
    <source>
        <dbReference type="Pfam" id="PF01593"/>
    </source>
</evidence>
<dbReference type="SUPFAM" id="SSF51905">
    <property type="entry name" value="FAD/NAD(P)-binding domain"/>
    <property type="match status" value="1"/>
</dbReference>
<dbReference type="GO" id="GO:0016491">
    <property type="term" value="F:oxidoreductase activity"/>
    <property type="evidence" value="ECO:0007669"/>
    <property type="project" value="InterPro"/>
</dbReference>